<organism evidence="6 7">
    <name type="scientific">Hymenobacter gummosus</name>
    <dbReference type="NCBI Taxonomy" id="1776032"/>
    <lineage>
        <taxon>Bacteria</taxon>
        <taxon>Pseudomonadati</taxon>
        <taxon>Bacteroidota</taxon>
        <taxon>Cytophagia</taxon>
        <taxon>Cytophagales</taxon>
        <taxon>Hymenobacteraceae</taxon>
        <taxon>Hymenobacter</taxon>
    </lineage>
</organism>
<dbReference type="AlphaFoldDB" id="A0A431U4B1"/>
<dbReference type="GO" id="GO:0000166">
    <property type="term" value="F:nucleotide binding"/>
    <property type="evidence" value="ECO:0007669"/>
    <property type="project" value="InterPro"/>
</dbReference>
<dbReference type="PANTHER" id="PTHR43708">
    <property type="entry name" value="CONSERVED EXPRESSED OXIDOREDUCTASE (EUROFUNG)"/>
    <property type="match status" value="1"/>
</dbReference>
<evidence type="ECO:0000313" key="6">
    <source>
        <dbReference type="EMBL" id="RTQ50614.1"/>
    </source>
</evidence>
<dbReference type="InterPro" id="IPR036291">
    <property type="entry name" value="NAD(P)-bd_dom_sf"/>
</dbReference>
<evidence type="ECO:0000259" key="4">
    <source>
        <dbReference type="Pfam" id="PF01408"/>
    </source>
</evidence>
<dbReference type="SUPFAM" id="SSF51735">
    <property type="entry name" value="NAD(P)-binding Rossmann-fold domains"/>
    <property type="match status" value="1"/>
</dbReference>
<reference evidence="6 7" key="1">
    <citation type="submission" date="2018-12" db="EMBL/GenBank/DDBJ databases">
        <title>Hymenobacter gummosus sp. nov., isolated from a spring.</title>
        <authorList>
            <person name="Nie L."/>
        </authorList>
    </citation>
    <scope>NUCLEOTIDE SEQUENCE [LARGE SCALE GENOMIC DNA]</scope>
    <source>
        <strain evidence="6 7">KCTC 52166</strain>
    </source>
</reference>
<proteinExistence type="inferred from homology"/>
<name>A0A431U4B1_9BACT</name>
<evidence type="ECO:0000256" key="1">
    <source>
        <dbReference type="ARBA" id="ARBA00010928"/>
    </source>
</evidence>
<dbReference type="Gene3D" id="3.40.50.720">
    <property type="entry name" value="NAD(P)-binding Rossmann-like Domain"/>
    <property type="match status" value="1"/>
</dbReference>
<dbReference type="Gene3D" id="3.30.360.10">
    <property type="entry name" value="Dihydrodipicolinate Reductase, domain 2"/>
    <property type="match status" value="1"/>
</dbReference>
<dbReference type="EMBL" id="RXOF01000004">
    <property type="protein sequence ID" value="RTQ50614.1"/>
    <property type="molecule type" value="Genomic_DNA"/>
</dbReference>
<dbReference type="OrthoDB" id="9815825at2"/>
<comment type="caution">
    <text evidence="6">The sequence shown here is derived from an EMBL/GenBank/DDBJ whole genome shotgun (WGS) entry which is preliminary data.</text>
</comment>
<dbReference type="Pfam" id="PF01408">
    <property type="entry name" value="GFO_IDH_MocA"/>
    <property type="match status" value="1"/>
</dbReference>
<dbReference type="SUPFAM" id="SSF55347">
    <property type="entry name" value="Glyceraldehyde-3-phosphate dehydrogenase-like, C-terminal domain"/>
    <property type="match status" value="1"/>
</dbReference>
<gene>
    <name evidence="6" type="ORF">EJV47_08225</name>
</gene>
<dbReference type="GO" id="GO:0016491">
    <property type="term" value="F:oxidoreductase activity"/>
    <property type="evidence" value="ECO:0007669"/>
    <property type="project" value="UniProtKB-KW"/>
</dbReference>
<protein>
    <submittedName>
        <fullName evidence="6">Oxidoreductase</fullName>
    </submittedName>
</protein>
<sequence>MKQDTIINVGLIGFGNAGRLYHAPFLNSVPGFRLAKVRTTRAVVGQALNALPAHTQIVTDNDAILQDPSIDLVVVAAPNHLHFPLAKAALEAGKHVVVDKPFTLSTAEADELIAVAGRSGRLLTVYHNRRLTSDFRTLKKVCASGLLGRIVEYESHFDRFRNTIRHDSWKEEDMPGAGIFYDMGPHLIDQTLQLFGTPLELRADLRVQRTEGRVIDSFEVVLLYEGLKATLKGGMLVKDPFPQFAVFGEQGSFVKYGRDMQEDALRDGEIPNARPDWGTEPESFWGRLITHHQGLELTATVKSEQGDYSVFYRNLHRAITAGAELLVQPQEARDVIYLIELAEQSSREKRTLPVQPRGAAQPATPGAPAA</sequence>
<feature type="domain" description="Gfo/Idh/MocA-like oxidoreductase C-terminal" evidence="5">
    <location>
        <begin position="143"/>
        <end position="353"/>
    </location>
</feature>
<dbReference type="Pfam" id="PF02894">
    <property type="entry name" value="GFO_IDH_MocA_C"/>
    <property type="match status" value="1"/>
</dbReference>
<dbReference type="InterPro" id="IPR000683">
    <property type="entry name" value="Gfo/Idh/MocA-like_OxRdtase_N"/>
</dbReference>
<dbReference type="InterPro" id="IPR051317">
    <property type="entry name" value="Gfo/Idh/MocA_oxidoreduct"/>
</dbReference>
<evidence type="ECO:0000256" key="3">
    <source>
        <dbReference type="SAM" id="MobiDB-lite"/>
    </source>
</evidence>
<keyword evidence="2" id="KW-0560">Oxidoreductase</keyword>
<feature type="compositionally biased region" description="Low complexity" evidence="3">
    <location>
        <begin position="355"/>
        <end position="370"/>
    </location>
</feature>
<evidence type="ECO:0000259" key="5">
    <source>
        <dbReference type="Pfam" id="PF02894"/>
    </source>
</evidence>
<keyword evidence="7" id="KW-1185">Reference proteome</keyword>
<dbReference type="PANTHER" id="PTHR43708:SF5">
    <property type="entry name" value="CONSERVED EXPRESSED OXIDOREDUCTASE (EUROFUNG)-RELATED"/>
    <property type="match status" value="1"/>
</dbReference>
<dbReference type="InterPro" id="IPR004104">
    <property type="entry name" value="Gfo/Idh/MocA-like_OxRdtase_C"/>
</dbReference>
<feature type="domain" description="Gfo/Idh/MocA-like oxidoreductase N-terminal" evidence="4">
    <location>
        <begin position="7"/>
        <end position="127"/>
    </location>
</feature>
<accession>A0A431U4B1</accession>
<evidence type="ECO:0000256" key="2">
    <source>
        <dbReference type="ARBA" id="ARBA00023002"/>
    </source>
</evidence>
<feature type="region of interest" description="Disordered" evidence="3">
    <location>
        <begin position="346"/>
        <end position="370"/>
    </location>
</feature>
<comment type="similarity">
    <text evidence="1">Belongs to the Gfo/Idh/MocA family.</text>
</comment>
<dbReference type="Proteomes" id="UP000282184">
    <property type="component" value="Unassembled WGS sequence"/>
</dbReference>
<dbReference type="RefSeq" id="WP_126692682.1">
    <property type="nucleotide sequence ID" value="NZ_RXOF01000004.1"/>
</dbReference>
<evidence type="ECO:0000313" key="7">
    <source>
        <dbReference type="Proteomes" id="UP000282184"/>
    </source>
</evidence>